<dbReference type="CDD" id="cd08646">
    <property type="entry name" value="FMT_core_Met-tRNA-FMT_N"/>
    <property type="match status" value="1"/>
</dbReference>
<reference evidence="10 11" key="1">
    <citation type="journal article" date="2019" name="Nat. Med.">
        <title>A library of human gut bacterial isolates paired with longitudinal multiomics data enables mechanistic microbiome research.</title>
        <authorList>
            <person name="Poyet M."/>
            <person name="Groussin M."/>
            <person name="Gibbons S.M."/>
            <person name="Avila-Pacheco J."/>
            <person name="Jiang X."/>
            <person name="Kearney S.M."/>
            <person name="Perrotta A.R."/>
            <person name="Berdy B."/>
            <person name="Zhao S."/>
            <person name="Lieberman T.D."/>
            <person name="Swanson P.K."/>
            <person name="Smith M."/>
            <person name="Roesemann S."/>
            <person name="Alexander J.E."/>
            <person name="Rich S.A."/>
            <person name="Livny J."/>
            <person name="Vlamakis H."/>
            <person name="Clish C."/>
            <person name="Bullock K."/>
            <person name="Deik A."/>
            <person name="Scott J."/>
            <person name="Pierce K.A."/>
            <person name="Xavier R.J."/>
            <person name="Alm E.J."/>
        </authorList>
    </citation>
    <scope>NUCLEOTIDE SEQUENCE [LARGE SCALE GENOMIC DNA]</scope>
    <source>
        <strain evidence="8 10">BIOML-A4</strain>
        <strain evidence="9 11">BIOML-A5</strain>
    </source>
</reference>
<dbReference type="SUPFAM" id="SSF53328">
    <property type="entry name" value="Formyltransferase"/>
    <property type="match status" value="1"/>
</dbReference>
<dbReference type="InterPro" id="IPR036477">
    <property type="entry name" value="Formyl_transf_N_sf"/>
</dbReference>
<sequence length="310" mass="34074">MGTPEFACGILQALTQLPFVELVGVVSQPDKKVGRQQKLQMTPVHALAEQLGLPVMQPQKIRTDYAEVLDLHPELIVTCAYGQMVPEAVLNAPQHGCINVHASLLPKYRGGSPIHTAIIQGELESGVTIMQMVKKMDAGDMLAVRKVAIDEADTTEMLHDKLQAAGADLLKECLLDYLEGRITPIAQDETQVSFAWNITKEQEQIDFSKTGRQIYNQIRGLISWPVGYGVIAGQKMKFWGVRYREDKTEQPSGTILGFDGMGMLVAAGGAMIVITELQMEGKKRVSAKDFYNGKGKQLIGCRFEPVSSTK</sequence>
<gene>
    <name evidence="5" type="primary">fmt</name>
    <name evidence="9" type="ORF">GKD88_17750</name>
    <name evidence="8" type="ORF">GKE08_17840</name>
</gene>
<dbReference type="InterPro" id="IPR001555">
    <property type="entry name" value="GART_AS"/>
</dbReference>
<dbReference type="GO" id="GO:0004479">
    <property type="term" value="F:methionyl-tRNA formyltransferase activity"/>
    <property type="evidence" value="ECO:0007669"/>
    <property type="project" value="UniProtKB-UniRule"/>
</dbReference>
<comment type="catalytic activity">
    <reaction evidence="5">
        <text>L-methionyl-tRNA(fMet) + (6R)-10-formyltetrahydrofolate = N-formyl-L-methionyl-tRNA(fMet) + (6S)-5,6,7,8-tetrahydrofolate + H(+)</text>
        <dbReference type="Rhea" id="RHEA:24380"/>
        <dbReference type="Rhea" id="RHEA-COMP:9952"/>
        <dbReference type="Rhea" id="RHEA-COMP:9953"/>
        <dbReference type="ChEBI" id="CHEBI:15378"/>
        <dbReference type="ChEBI" id="CHEBI:57453"/>
        <dbReference type="ChEBI" id="CHEBI:78530"/>
        <dbReference type="ChEBI" id="CHEBI:78844"/>
        <dbReference type="ChEBI" id="CHEBI:195366"/>
        <dbReference type="EC" id="2.1.2.9"/>
    </reaction>
</comment>
<dbReference type="InterPro" id="IPR011034">
    <property type="entry name" value="Formyl_transferase-like_C_sf"/>
</dbReference>
<dbReference type="InterPro" id="IPR002376">
    <property type="entry name" value="Formyl_transf_N"/>
</dbReference>
<dbReference type="InterPro" id="IPR005793">
    <property type="entry name" value="Formyl_trans_C"/>
</dbReference>
<keyword evidence="11" id="KW-1185">Reference proteome</keyword>
<dbReference type="EC" id="2.1.2.9" evidence="2 5"/>
<evidence type="ECO:0000256" key="4">
    <source>
        <dbReference type="ARBA" id="ARBA00022917"/>
    </source>
</evidence>
<dbReference type="InterPro" id="IPR044135">
    <property type="entry name" value="Met-tRNA-FMT_C"/>
</dbReference>
<dbReference type="AlphaFoldDB" id="A0A6N7SC89"/>
<feature type="binding site" evidence="5">
    <location>
        <begin position="103"/>
        <end position="106"/>
    </location>
    <ligand>
        <name>(6S)-5,6,7,8-tetrahydrofolate</name>
        <dbReference type="ChEBI" id="CHEBI:57453"/>
    </ligand>
</feature>
<dbReference type="PROSITE" id="PS00373">
    <property type="entry name" value="GART"/>
    <property type="match status" value="1"/>
</dbReference>
<dbReference type="SUPFAM" id="SSF50486">
    <property type="entry name" value="FMT C-terminal domain-like"/>
    <property type="match status" value="1"/>
</dbReference>
<dbReference type="Pfam" id="PF00551">
    <property type="entry name" value="Formyl_trans_N"/>
    <property type="match status" value="1"/>
</dbReference>
<evidence type="ECO:0000256" key="5">
    <source>
        <dbReference type="HAMAP-Rule" id="MF_00182"/>
    </source>
</evidence>
<feature type="domain" description="Formyl transferase C-terminal" evidence="7">
    <location>
        <begin position="197"/>
        <end position="294"/>
    </location>
</feature>
<dbReference type="CDD" id="cd08704">
    <property type="entry name" value="Met_tRNA_FMT_C"/>
    <property type="match status" value="1"/>
</dbReference>
<evidence type="ECO:0000313" key="9">
    <source>
        <dbReference type="EMBL" id="MSC34965.1"/>
    </source>
</evidence>
<dbReference type="Proteomes" id="UP000480929">
    <property type="component" value="Unassembled WGS sequence"/>
</dbReference>
<comment type="function">
    <text evidence="5">Attaches a formyl group to the free amino group of methionyl-tRNA(fMet). The formyl group appears to play a dual role in the initiator identity of N-formylmethionyl-tRNA by promoting its recognition by IF2 and preventing the misappropriation of this tRNA by the elongation apparatus.</text>
</comment>
<dbReference type="Pfam" id="PF02911">
    <property type="entry name" value="Formyl_trans_C"/>
    <property type="match status" value="1"/>
</dbReference>
<dbReference type="PANTHER" id="PTHR11138">
    <property type="entry name" value="METHIONYL-TRNA FORMYLTRANSFERASE"/>
    <property type="match status" value="1"/>
</dbReference>
<dbReference type="EMBL" id="WKPI01000050">
    <property type="protein sequence ID" value="MSC34965.1"/>
    <property type="molecule type" value="Genomic_DNA"/>
</dbReference>
<evidence type="ECO:0000259" key="7">
    <source>
        <dbReference type="Pfam" id="PF02911"/>
    </source>
</evidence>
<comment type="similarity">
    <text evidence="1 5">Belongs to the Fmt family.</text>
</comment>
<evidence type="ECO:0000313" key="10">
    <source>
        <dbReference type="Proteomes" id="UP000433575"/>
    </source>
</evidence>
<evidence type="ECO:0000313" key="11">
    <source>
        <dbReference type="Proteomes" id="UP000480929"/>
    </source>
</evidence>
<protein>
    <recommendedName>
        <fullName evidence="2 5">Methionyl-tRNA formyltransferase</fullName>
        <ecNumber evidence="2 5">2.1.2.9</ecNumber>
    </recommendedName>
</protein>
<accession>A0A6N7SC89</accession>
<dbReference type="InterPro" id="IPR041711">
    <property type="entry name" value="Met-tRNA-FMT_N"/>
</dbReference>
<dbReference type="NCBIfam" id="TIGR00460">
    <property type="entry name" value="fmt"/>
    <property type="match status" value="1"/>
</dbReference>
<keyword evidence="3 5" id="KW-0808">Transferase</keyword>
<proteinExistence type="inferred from homology"/>
<evidence type="ECO:0000313" key="8">
    <source>
        <dbReference type="EMBL" id="MSA91188.1"/>
    </source>
</evidence>
<name>A0A6N7SC89_9FIRM</name>
<dbReference type="Proteomes" id="UP000433575">
    <property type="component" value="Unassembled WGS sequence"/>
</dbReference>
<dbReference type="OrthoDB" id="9802815at2"/>
<evidence type="ECO:0000256" key="3">
    <source>
        <dbReference type="ARBA" id="ARBA00022679"/>
    </source>
</evidence>
<evidence type="ECO:0000256" key="1">
    <source>
        <dbReference type="ARBA" id="ARBA00010699"/>
    </source>
</evidence>
<feature type="domain" description="Formyl transferase N-terminal" evidence="6">
    <location>
        <begin position="8"/>
        <end position="172"/>
    </location>
</feature>
<dbReference type="GO" id="GO:0005829">
    <property type="term" value="C:cytosol"/>
    <property type="evidence" value="ECO:0007669"/>
    <property type="project" value="TreeGrafter"/>
</dbReference>
<evidence type="ECO:0000259" key="6">
    <source>
        <dbReference type="Pfam" id="PF00551"/>
    </source>
</evidence>
<dbReference type="HAMAP" id="MF_00182">
    <property type="entry name" value="Formyl_trans"/>
    <property type="match status" value="1"/>
</dbReference>
<evidence type="ECO:0000256" key="2">
    <source>
        <dbReference type="ARBA" id="ARBA00012261"/>
    </source>
</evidence>
<keyword evidence="4 5" id="KW-0648">Protein biosynthesis</keyword>
<organism evidence="8 10">
    <name type="scientific">Holdemania massiliensis</name>
    <dbReference type="NCBI Taxonomy" id="1468449"/>
    <lineage>
        <taxon>Bacteria</taxon>
        <taxon>Bacillati</taxon>
        <taxon>Bacillota</taxon>
        <taxon>Erysipelotrichia</taxon>
        <taxon>Erysipelotrichales</taxon>
        <taxon>Erysipelotrichaceae</taxon>
        <taxon>Holdemania</taxon>
    </lineage>
</organism>
<comment type="caution">
    <text evidence="8">The sequence shown here is derived from an EMBL/GenBank/DDBJ whole genome shotgun (WGS) entry which is preliminary data.</text>
</comment>
<dbReference type="EMBL" id="WKPJ01000047">
    <property type="protein sequence ID" value="MSA91188.1"/>
    <property type="molecule type" value="Genomic_DNA"/>
</dbReference>
<dbReference type="InterPro" id="IPR005794">
    <property type="entry name" value="Fmt"/>
</dbReference>
<dbReference type="PANTHER" id="PTHR11138:SF5">
    <property type="entry name" value="METHIONYL-TRNA FORMYLTRANSFERASE, MITOCHONDRIAL"/>
    <property type="match status" value="1"/>
</dbReference>
<dbReference type="Gene3D" id="3.40.50.12230">
    <property type="match status" value="1"/>
</dbReference>